<dbReference type="Proteomes" id="UP000013180">
    <property type="component" value="Unassembled WGS sequence"/>
</dbReference>
<evidence type="ECO:0000313" key="2">
    <source>
        <dbReference type="Proteomes" id="UP000013180"/>
    </source>
</evidence>
<dbReference type="AlphaFoldDB" id="R0B804"/>
<sequence>MPALGGFLDPFSLFPSPHGIIYYAQCKQLSDIYMSQIGAADAVVPPPVFLLPAGVIGEAVDELVQLARDLYTGIRWIIILKVALILPGSLPTAVADNALFGLLKGPCVHGVG</sequence>
<proteinExistence type="predicted"/>
<keyword evidence="2" id="KW-1185">Reference proteome</keyword>
<evidence type="ECO:0000313" key="1">
    <source>
        <dbReference type="EMBL" id="ENZ60606.1"/>
    </source>
</evidence>
<dbReference type="EMBL" id="AGYL01000037">
    <property type="protein sequence ID" value="ENZ60606.1"/>
    <property type="molecule type" value="Genomic_DNA"/>
</dbReference>
<reference evidence="1" key="1">
    <citation type="submission" date="2013-01" db="EMBL/GenBank/DDBJ databases">
        <title>The Genome Sequence of Clostridium clostridioforme 90A6.</title>
        <authorList>
            <consortium name="The Broad Institute Genome Sequencing Platform"/>
            <person name="Earl A."/>
            <person name="Ward D."/>
            <person name="Feldgarden M."/>
            <person name="Gevers D."/>
            <person name="Courvalin P."/>
            <person name="Lambert T."/>
            <person name="Walker B."/>
            <person name="Young S.K."/>
            <person name="Zeng Q."/>
            <person name="Gargeya S."/>
            <person name="Fitzgerald M."/>
            <person name="Haas B."/>
            <person name="Abouelleil A."/>
            <person name="Alvarado L."/>
            <person name="Arachchi H.M."/>
            <person name="Berlin A.M."/>
            <person name="Chapman S.B."/>
            <person name="Dewar J."/>
            <person name="Goldberg J."/>
            <person name="Griggs A."/>
            <person name="Gujja S."/>
            <person name="Hansen M."/>
            <person name="Howarth C."/>
            <person name="Imamovic A."/>
            <person name="Larimer J."/>
            <person name="McCowan C."/>
            <person name="Murphy C."/>
            <person name="Neiman D."/>
            <person name="Pearson M."/>
            <person name="Priest M."/>
            <person name="Roberts A."/>
            <person name="Saif S."/>
            <person name="Shea T."/>
            <person name="Sisk P."/>
            <person name="Sykes S."/>
            <person name="Wortman J."/>
            <person name="Nusbaum C."/>
            <person name="Birren B."/>
        </authorList>
    </citation>
    <scope>NUCLEOTIDE SEQUENCE [LARGE SCALE GENOMIC DNA]</scope>
    <source>
        <strain evidence="1">90A6</strain>
    </source>
</reference>
<comment type="caution">
    <text evidence="1">The sequence shown here is derived from an EMBL/GenBank/DDBJ whole genome shotgun (WGS) entry which is preliminary data.</text>
</comment>
<organism evidence="1 2">
    <name type="scientific">[Clostridium] clostridioforme 90A6</name>
    <dbReference type="NCBI Taxonomy" id="999406"/>
    <lineage>
        <taxon>Bacteria</taxon>
        <taxon>Bacillati</taxon>
        <taxon>Bacillota</taxon>
        <taxon>Clostridia</taxon>
        <taxon>Lachnospirales</taxon>
        <taxon>Lachnospiraceae</taxon>
        <taxon>Enterocloster</taxon>
    </lineage>
</organism>
<gene>
    <name evidence="1" type="ORF">HMPREF1083_03974</name>
</gene>
<accession>R0B804</accession>
<name>R0B804_9FIRM</name>
<protein>
    <submittedName>
        <fullName evidence="1">Uncharacterized protein</fullName>
    </submittedName>
</protein>
<dbReference type="HOGENOM" id="CLU_2141526_0_0_9"/>